<sequence length="202" mass="22253">DVERVWMRKLMMRPPPEVRPMGRNFDDWEADFPDTRALRKGAKFCISLSPDDMPGQAIRWEMVEEGLGAEAEDLEATFAISGNFNNWDADEAVPMADGEVPGVHVVSLQVPAGGVLEFQLLQGGDAKQVIGPASEHCTRKAEAILGPDADLSNKWVVHASEGKEVRIEFFSKSGRRSIMWLVERDPMETDLSGAGLADGNEE</sequence>
<evidence type="ECO:0000313" key="1">
    <source>
        <dbReference type="EMBL" id="CAE8696553.1"/>
    </source>
</evidence>
<dbReference type="AlphaFoldDB" id="A0A813KCM4"/>
<organism evidence="1 2">
    <name type="scientific">Polarella glacialis</name>
    <name type="common">Dinoflagellate</name>
    <dbReference type="NCBI Taxonomy" id="89957"/>
    <lineage>
        <taxon>Eukaryota</taxon>
        <taxon>Sar</taxon>
        <taxon>Alveolata</taxon>
        <taxon>Dinophyceae</taxon>
        <taxon>Suessiales</taxon>
        <taxon>Suessiaceae</taxon>
        <taxon>Polarella</taxon>
    </lineage>
</organism>
<feature type="non-terminal residue" evidence="1">
    <location>
        <position position="1"/>
    </location>
</feature>
<evidence type="ECO:0000313" key="2">
    <source>
        <dbReference type="Proteomes" id="UP000626109"/>
    </source>
</evidence>
<proteinExistence type="predicted"/>
<protein>
    <submittedName>
        <fullName evidence="1">Uncharacterized protein</fullName>
    </submittedName>
</protein>
<name>A0A813KCM4_POLGL</name>
<dbReference type="Proteomes" id="UP000626109">
    <property type="component" value="Unassembled WGS sequence"/>
</dbReference>
<accession>A0A813KCM4</accession>
<gene>
    <name evidence="1" type="ORF">PGLA2088_LOCUS29879</name>
</gene>
<reference evidence="1" key="1">
    <citation type="submission" date="2021-02" db="EMBL/GenBank/DDBJ databases">
        <authorList>
            <person name="Dougan E. K."/>
            <person name="Rhodes N."/>
            <person name="Thang M."/>
            <person name="Chan C."/>
        </authorList>
    </citation>
    <scope>NUCLEOTIDE SEQUENCE</scope>
</reference>
<comment type="caution">
    <text evidence="1">The sequence shown here is derived from an EMBL/GenBank/DDBJ whole genome shotgun (WGS) entry which is preliminary data.</text>
</comment>
<dbReference type="EMBL" id="CAJNNW010028529">
    <property type="protein sequence ID" value="CAE8696553.1"/>
    <property type="molecule type" value="Genomic_DNA"/>
</dbReference>